<dbReference type="InterPro" id="IPR014509">
    <property type="entry name" value="YjdF-like"/>
</dbReference>
<comment type="caution">
    <text evidence="2">The sequence shown here is derived from an EMBL/GenBank/DDBJ whole genome shotgun (WGS) entry which is preliminary data.</text>
</comment>
<protein>
    <submittedName>
        <fullName evidence="2">DUF2238 domain-containing protein</fullName>
    </submittedName>
</protein>
<dbReference type="EMBL" id="DVOG01000086">
    <property type="protein sequence ID" value="HIV04173.1"/>
    <property type="molecule type" value="Genomic_DNA"/>
</dbReference>
<feature type="transmembrane region" description="Helical" evidence="1">
    <location>
        <begin position="122"/>
        <end position="141"/>
    </location>
</feature>
<sequence length="201" mass="22055">MMTQNRTTLLLALSVPVAVVVSAINPPSGSVWFLEIFWCLGYWGFLAAVFPRFRFSNTAYAIAASWCILQSIGAHYTFEAVPLTQGRFGFERNHFDRIAHFVVGLNALLISEFLFRKKITNGIFAAAAGGFFVIVAVAGLWELVEWLYAAYDGGEAGAAFLGSQGDIWDAQKDILCDTLGGLVAGTFFFFKTRGEIARTNV</sequence>
<keyword evidence="1" id="KW-1133">Transmembrane helix</keyword>
<dbReference type="Proteomes" id="UP000886812">
    <property type="component" value="Unassembled WGS sequence"/>
</dbReference>
<gene>
    <name evidence="2" type="ORF">IAC75_03350</name>
</gene>
<evidence type="ECO:0000313" key="3">
    <source>
        <dbReference type="Proteomes" id="UP000886812"/>
    </source>
</evidence>
<dbReference type="Pfam" id="PF09997">
    <property type="entry name" value="DUF2238"/>
    <property type="match status" value="1"/>
</dbReference>
<feature type="transmembrane region" description="Helical" evidence="1">
    <location>
        <begin position="58"/>
        <end position="78"/>
    </location>
</feature>
<feature type="transmembrane region" description="Helical" evidence="1">
    <location>
        <begin position="98"/>
        <end position="115"/>
    </location>
</feature>
<name>A0A9D1NKL6_9BACT</name>
<dbReference type="AlphaFoldDB" id="A0A9D1NKL6"/>
<evidence type="ECO:0000313" key="2">
    <source>
        <dbReference type="EMBL" id="HIV04173.1"/>
    </source>
</evidence>
<dbReference type="InterPro" id="IPR058534">
    <property type="entry name" value="YjdF"/>
</dbReference>
<organism evidence="2 3">
    <name type="scientific">Candidatus Spyradosoma merdigallinarum</name>
    <dbReference type="NCBI Taxonomy" id="2840950"/>
    <lineage>
        <taxon>Bacteria</taxon>
        <taxon>Pseudomonadati</taxon>
        <taxon>Verrucomicrobiota</taxon>
        <taxon>Opitutia</taxon>
        <taxon>Opitutia incertae sedis</taxon>
        <taxon>Candidatus Spyradosoma</taxon>
    </lineage>
</organism>
<keyword evidence="1" id="KW-0812">Transmembrane</keyword>
<dbReference type="PIRSF" id="PIRSF020606">
    <property type="entry name" value="UCP020606"/>
    <property type="match status" value="1"/>
</dbReference>
<keyword evidence="1" id="KW-0472">Membrane</keyword>
<proteinExistence type="predicted"/>
<accession>A0A9D1NKL6</accession>
<reference evidence="2" key="1">
    <citation type="submission" date="2020-10" db="EMBL/GenBank/DDBJ databases">
        <authorList>
            <person name="Gilroy R."/>
        </authorList>
    </citation>
    <scope>NUCLEOTIDE SEQUENCE</scope>
    <source>
        <strain evidence="2">10669</strain>
    </source>
</reference>
<feature type="transmembrane region" description="Helical" evidence="1">
    <location>
        <begin position="32"/>
        <end position="51"/>
    </location>
</feature>
<evidence type="ECO:0000256" key="1">
    <source>
        <dbReference type="SAM" id="Phobius"/>
    </source>
</evidence>
<reference evidence="2" key="2">
    <citation type="journal article" date="2021" name="PeerJ">
        <title>Extensive microbial diversity within the chicken gut microbiome revealed by metagenomics and culture.</title>
        <authorList>
            <person name="Gilroy R."/>
            <person name="Ravi A."/>
            <person name="Getino M."/>
            <person name="Pursley I."/>
            <person name="Horton D.L."/>
            <person name="Alikhan N.F."/>
            <person name="Baker D."/>
            <person name="Gharbi K."/>
            <person name="Hall N."/>
            <person name="Watson M."/>
            <person name="Adriaenssens E.M."/>
            <person name="Foster-Nyarko E."/>
            <person name="Jarju S."/>
            <person name="Secka A."/>
            <person name="Antonio M."/>
            <person name="Oren A."/>
            <person name="Chaudhuri R.R."/>
            <person name="La Ragione R."/>
            <person name="Hildebrand F."/>
            <person name="Pallen M.J."/>
        </authorList>
    </citation>
    <scope>NUCLEOTIDE SEQUENCE</scope>
    <source>
        <strain evidence="2">10669</strain>
    </source>
</reference>